<gene>
    <name evidence="2" type="ORF">MW046_18350</name>
</gene>
<protein>
    <submittedName>
        <fullName evidence="2">Heavy-metal-associated domain-containing protein</fullName>
    </submittedName>
</protein>
<proteinExistence type="predicted"/>
<keyword evidence="2" id="KW-0614">Plasmid</keyword>
<sequence length="65" mass="6857">MPTTIHVGGMMCDHCEQTVEEALRNIAAVSDAHADNETDTVTVEGDPDTTTLVQAVEDAGYTAHA</sequence>
<geneLocation type="plasmid" evidence="2 3">
    <name>unnamed3</name>
</geneLocation>
<dbReference type="InterPro" id="IPR006121">
    <property type="entry name" value="HMA_dom"/>
</dbReference>
<dbReference type="KEGG" id="haad:MW046_18350"/>
<evidence type="ECO:0000313" key="2">
    <source>
        <dbReference type="EMBL" id="UPM45019.1"/>
    </source>
</evidence>
<feature type="domain" description="HMA" evidence="1">
    <location>
        <begin position="1"/>
        <end position="64"/>
    </location>
</feature>
<keyword evidence="3" id="KW-1185">Reference proteome</keyword>
<accession>A0A8U0A847</accession>
<dbReference type="AlphaFoldDB" id="A0A8U0A847"/>
<evidence type="ECO:0000259" key="1">
    <source>
        <dbReference type="PROSITE" id="PS50846"/>
    </source>
</evidence>
<dbReference type="EMBL" id="CP096022">
    <property type="protein sequence ID" value="UPM45019.1"/>
    <property type="molecule type" value="Genomic_DNA"/>
</dbReference>
<dbReference type="CDD" id="cd00371">
    <property type="entry name" value="HMA"/>
    <property type="match status" value="1"/>
</dbReference>
<dbReference type="PROSITE" id="PS50846">
    <property type="entry name" value="HMA_2"/>
    <property type="match status" value="1"/>
</dbReference>
<name>A0A8U0A847_9EURY</name>
<dbReference type="Pfam" id="PF00403">
    <property type="entry name" value="HMA"/>
    <property type="match status" value="1"/>
</dbReference>
<dbReference type="Proteomes" id="UP000831768">
    <property type="component" value="Plasmid unnamed3"/>
</dbReference>
<dbReference type="Gene3D" id="3.30.70.100">
    <property type="match status" value="1"/>
</dbReference>
<evidence type="ECO:0000313" key="3">
    <source>
        <dbReference type="Proteomes" id="UP000831768"/>
    </source>
</evidence>
<dbReference type="GeneID" id="71930051"/>
<dbReference type="InterPro" id="IPR036163">
    <property type="entry name" value="HMA_dom_sf"/>
</dbReference>
<dbReference type="GO" id="GO:0046872">
    <property type="term" value="F:metal ion binding"/>
    <property type="evidence" value="ECO:0007669"/>
    <property type="project" value="InterPro"/>
</dbReference>
<dbReference type="SUPFAM" id="SSF55008">
    <property type="entry name" value="HMA, heavy metal-associated domain"/>
    <property type="match status" value="1"/>
</dbReference>
<dbReference type="RefSeq" id="WP_247995673.1">
    <property type="nucleotide sequence ID" value="NZ_CP096022.1"/>
</dbReference>
<organism evidence="2 3">
    <name type="scientific">Halocatena salina</name>
    <dbReference type="NCBI Taxonomy" id="2934340"/>
    <lineage>
        <taxon>Archaea</taxon>
        <taxon>Methanobacteriati</taxon>
        <taxon>Methanobacteriota</taxon>
        <taxon>Stenosarchaea group</taxon>
        <taxon>Halobacteria</taxon>
        <taxon>Halobacteriales</taxon>
        <taxon>Natronomonadaceae</taxon>
        <taxon>Halocatena</taxon>
    </lineage>
</organism>
<reference evidence="2" key="1">
    <citation type="submission" date="2022-04" db="EMBL/GenBank/DDBJ databases">
        <title>Halocatena sp. nov., isolated from a salt lake.</title>
        <authorList>
            <person name="Cui H.-L."/>
        </authorList>
    </citation>
    <scope>NUCLEOTIDE SEQUENCE</scope>
    <source>
        <strain evidence="2">AD-1</strain>
        <plasmid evidence="2">unnamed3</plasmid>
    </source>
</reference>